<dbReference type="EC" id="3.2.1.178" evidence="5"/>
<evidence type="ECO:0000313" key="5">
    <source>
        <dbReference type="EMBL" id="QHI39234.1"/>
    </source>
</evidence>
<accession>A0A7L4ZVR2</accession>
<dbReference type="InterPro" id="IPR013320">
    <property type="entry name" value="ConA-like_dom_sf"/>
</dbReference>
<name>A0A7L4ZVR2_9FLAO</name>
<feature type="signal peptide" evidence="3">
    <location>
        <begin position="1"/>
        <end position="25"/>
    </location>
</feature>
<evidence type="ECO:0000256" key="2">
    <source>
        <dbReference type="SAM" id="MobiDB-lite"/>
    </source>
</evidence>
<feature type="domain" description="GH16" evidence="4">
    <location>
        <begin position="49"/>
        <end position="338"/>
    </location>
</feature>
<sequence>MKMNRKNTAFLFLITIFLMVGNISCSDGNDPEPEPIATVDPEPDPAPNPDPEPDPTPNANFPLSDQDNAGNWVLNTQVSDEFNGAVLDETKWQIQGKDGIYKSNFIGRAPSQFSTENAIVEDNKLKILTKWEPNFAFSTTPQNGVAYENITTAAVISKTLFLYGYMEIRSKAANAEITSSFWTTGPGAGSSIPNKSELDMFEMFGGHKTNQDWKKRLKVNMISWEPNNDYYSPSGNGPAYTRNVQAENNTADDFHVYGFEWTAEYIKVYIDGELHPNGTFLKSEVTNNGADPDRWVTDVAYWIWFDSETFPWLGLPEASDLASPAEYQIDYIRVWQQN</sequence>
<feature type="chain" id="PRO_5029497105" evidence="3">
    <location>
        <begin position="26"/>
        <end position="338"/>
    </location>
</feature>
<keyword evidence="3" id="KW-0732">Signal</keyword>
<keyword evidence="5" id="KW-0378">Hydrolase</keyword>
<keyword evidence="5" id="KW-0326">Glycosidase</keyword>
<feature type="region of interest" description="Disordered" evidence="2">
    <location>
        <begin position="28"/>
        <end position="67"/>
    </location>
</feature>
<keyword evidence="6" id="KW-1185">Reference proteome</keyword>
<dbReference type="SUPFAM" id="SSF49899">
    <property type="entry name" value="Concanavalin A-like lectins/glucanases"/>
    <property type="match status" value="1"/>
</dbReference>
<protein>
    <submittedName>
        <fullName evidence="5">Beta-porphyranase B</fullName>
        <ecNumber evidence="5">3.2.1.178</ecNumber>
    </submittedName>
</protein>
<dbReference type="PANTHER" id="PTHR10963">
    <property type="entry name" value="GLYCOSYL HYDROLASE-RELATED"/>
    <property type="match status" value="1"/>
</dbReference>
<dbReference type="InterPro" id="IPR050546">
    <property type="entry name" value="Glycosyl_Hydrlase_16"/>
</dbReference>
<dbReference type="KEGG" id="kan:IMCC3317_46390"/>
<reference evidence="5 6" key="1">
    <citation type="journal article" date="2013" name="Int. J. Syst. Evol. Microbiol.">
        <title>Kordia antarctica sp. nov., isolated from Antarctic seawater.</title>
        <authorList>
            <person name="Baek K."/>
            <person name="Choi A."/>
            <person name="Kang I."/>
            <person name="Lee K."/>
            <person name="Cho J.C."/>
        </authorList>
    </citation>
    <scope>NUCLEOTIDE SEQUENCE [LARGE SCALE GENOMIC DNA]</scope>
    <source>
        <strain evidence="5 6">IMCC3317</strain>
    </source>
</reference>
<dbReference type="AlphaFoldDB" id="A0A7L4ZVR2"/>
<dbReference type="PROSITE" id="PS51762">
    <property type="entry name" value="GH16_2"/>
    <property type="match status" value="1"/>
</dbReference>
<evidence type="ECO:0000256" key="3">
    <source>
        <dbReference type="SAM" id="SignalP"/>
    </source>
</evidence>
<comment type="similarity">
    <text evidence="1">Belongs to the glycosyl hydrolase 16 family.</text>
</comment>
<dbReference type="InterPro" id="IPR000757">
    <property type="entry name" value="Beta-glucanase-like"/>
</dbReference>
<dbReference type="Gene3D" id="2.60.120.200">
    <property type="match status" value="1"/>
</dbReference>
<dbReference type="Proteomes" id="UP000464657">
    <property type="component" value="Chromosome"/>
</dbReference>
<dbReference type="Pfam" id="PF00722">
    <property type="entry name" value="Glyco_hydro_16"/>
    <property type="match status" value="1"/>
</dbReference>
<dbReference type="GO" id="GO:0005975">
    <property type="term" value="P:carbohydrate metabolic process"/>
    <property type="evidence" value="ECO:0007669"/>
    <property type="project" value="InterPro"/>
</dbReference>
<evidence type="ECO:0000256" key="1">
    <source>
        <dbReference type="ARBA" id="ARBA00006865"/>
    </source>
</evidence>
<organism evidence="5 6">
    <name type="scientific">Kordia antarctica</name>
    <dbReference type="NCBI Taxonomy" id="1218801"/>
    <lineage>
        <taxon>Bacteria</taxon>
        <taxon>Pseudomonadati</taxon>
        <taxon>Bacteroidota</taxon>
        <taxon>Flavobacteriia</taxon>
        <taxon>Flavobacteriales</taxon>
        <taxon>Flavobacteriaceae</taxon>
        <taxon>Kordia</taxon>
    </lineage>
</organism>
<evidence type="ECO:0000313" key="6">
    <source>
        <dbReference type="Proteomes" id="UP000464657"/>
    </source>
</evidence>
<dbReference type="PANTHER" id="PTHR10963:SF55">
    <property type="entry name" value="GLYCOSIDE HYDROLASE FAMILY 16 PROTEIN"/>
    <property type="match status" value="1"/>
</dbReference>
<dbReference type="GO" id="GO:0004553">
    <property type="term" value="F:hydrolase activity, hydrolyzing O-glycosyl compounds"/>
    <property type="evidence" value="ECO:0007669"/>
    <property type="project" value="InterPro"/>
</dbReference>
<proteinExistence type="inferred from homology"/>
<feature type="compositionally biased region" description="Pro residues" evidence="2">
    <location>
        <begin position="44"/>
        <end position="56"/>
    </location>
</feature>
<evidence type="ECO:0000259" key="4">
    <source>
        <dbReference type="PROSITE" id="PS51762"/>
    </source>
</evidence>
<dbReference type="EMBL" id="CP019288">
    <property type="protein sequence ID" value="QHI39234.1"/>
    <property type="molecule type" value="Genomic_DNA"/>
</dbReference>
<gene>
    <name evidence="5" type="primary">porB</name>
    <name evidence="5" type="ORF">IMCC3317_46390</name>
</gene>